<dbReference type="InterPro" id="IPR013783">
    <property type="entry name" value="Ig-like_fold"/>
</dbReference>
<dbReference type="Proteomes" id="UP001231941">
    <property type="component" value="Unassembled WGS sequence"/>
</dbReference>
<dbReference type="InterPro" id="IPR036116">
    <property type="entry name" value="FN3_sf"/>
</dbReference>
<protein>
    <recommendedName>
        <fullName evidence="2">CBM56 domain-containing protein</fullName>
    </recommendedName>
</protein>
<sequence length="210" mass="23689">MFTSLFKKKMILLFAVMMIVASISPSFANESSELEAPTNLYASVSTDLEYSKVVLNWDYSDLSNIDHFKVYSSVDPNAIKLHAAYPTTTEFIDPQGVYANTTRYYYVTAVDVNGNESEPSNIATFNAGDYTNIGYYIGWSKVDPNAGAYWVTQGFQADYVIMHYTKDGVQQNVKMSDIGGGSWMLPFSDIRELSDISFTWHYLGFQYDSE</sequence>
<dbReference type="EMBL" id="JAVAMP010000013">
    <property type="protein sequence ID" value="MDP5276270.1"/>
    <property type="molecule type" value="Genomic_DNA"/>
</dbReference>
<dbReference type="SUPFAM" id="SSF49265">
    <property type="entry name" value="Fibronectin type III"/>
    <property type="match status" value="1"/>
</dbReference>
<reference evidence="3 4" key="1">
    <citation type="submission" date="2023-08" db="EMBL/GenBank/DDBJ databases">
        <authorList>
            <person name="Park J.-S."/>
        </authorList>
    </citation>
    <scope>NUCLEOTIDE SEQUENCE [LARGE SCALE GENOMIC DNA]</scope>
    <source>
        <strain evidence="3 4">2205SS18-9</strain>
    </source>
</reference>
<evidence type="ECO:0000313" key="3">
    <source>
        <dbReference type="EMBL" id="MDP5276270.1"/>
    </source>
</evidence>
<proteinExistence type="predicted"/>
<keyword evidence="1" id="KW-0732">Signal</keyword>
<keyword evidence="4" id="KW-1185">Reference proteome</keyword>
<evidence type="ECO:0000259" key="2">
    <source>
        <dbReference type="Pfam" id="PF22184"/>
    </source>
</evidence>
<accession>A0ABT9J5J3</accession>
<evidence type="ECO:0000313" key="4">
    <source>
        <dbReference type="Proteomes" id="UP001231941"/>
    </source>
</evidence>
<comment type="caution">
    <text evidence="3">The sequence shown here is derived from an EMBL/GenBank/DDBJ whole genome shotgun (WGS) entry which is preliminary data.</text>
</comment>
<evidence type="ECO:0000256" key="1">
    <source>
        <dbReference type="SAM" id="SignalP"/>
    </source>
</evidence>
<name>A0ABT9J5J3_9BACL</name>
<dbReference type="RefSeq" id="WP_305993580.1">
    <property type="nucleotide sequence ID" value="NZ_JAVAMP010000013.1"/>
</dbReference>
<gene>
    <name evidence="3" type="ORF">Q5Y73_19410</name>
</gene>
<feature type="domain" description="CBM56" evidence="2">
    <location>
        <begin position="138"/>
        <end position="209"/>
    </location>
</feature>
<feature type="signal peptide" evidence="1">
    <location>
        <begin position="1"/>
        <end position="28"/>
    </location>
</feature>
<feature type="chain" id="PRO_5047257268" description="CBM56 domain-containing protein" evidence="1">
    <location>
        <begin position="29"/>
        <end position="210"/>
    </location>
</feature>
<dbReference type="InterPro" id="IPR047569">
    <property type="entry name" value="CBM56"/>
</dbReference>
<dbReference type="Gene3D" id="2.60.40.10">
    <property type="entry name" value="Immunoglobulins"/>
    <property type="match status" value="1"/>
</dbReference>
<organism evidence="3 4">
    <name type="scientific">Chengkuizengella axinellae</name>
    <dbReference type="NCBI Taxonomy" id="3064388"/>
    <lineage>
        <taxon>Bacteria</taxon>
        <taxon>Bacillati</taxon>
        <taxon>Bacillota</taxon>
        <taxon>Bacilli</taxon>
        <taxon>Bacillales</taxon>
        <taxon>Paenibacillaceae</taxon>
        <taxon>Chengkuizengella</taxon>
    </lineage>
</organism>
<dbReference type="Pfam" id="PF22184">
    <property type="entry name" value="CBM_56"/>
    <property type="match status" value="1"/>
</dbReference>